<dbReference type="Pfam" id="PF14040">
    <property type="entry name" value="DNase_NucA_NucB"/>
    <property type="match status" value="1"/>
</dbReference>
<dbReference type="InterPro" id="IPR003961">
    <property type="entry name" value="FN3_dom"/>
</dbReference>
<dbReference type="Gene3D" id="2.60.40.10">
    <property type="entry name" value="Immunoglobulins"/>
    <property type="match status" value="2"/>
</dbReference>
<dbReference type="CDD" id="cd00063">
    <property type="entry name" value="FN3"/>
    <property type="match status" value="2"/>
</dbReference>
<dbReference type="PANTHER" id="PTHR46708">
    <property type="entry name" value="TENASCIN"/>
    <property type="match status" value="1"/>
</dbReference>
<keyword evidence="2" id="KW-0378">Hydrolase</keyword>
<keyword evidence="4" id="KW-0812">Transmembrane</keyword>
<feature type="transmembrane region" description="Helical" evidence="4">
    <location>
        <begin position="490"/>
        <end position="522"/>
    </location>
</feature>
<comment type="caution">
    <text evidence="7">The sequence shown here is derived from an EMBL/GenBank/DDBJ whole genome shotgun (WGS) entry which is preliminary data.</text>
</comment>
<dbReference type="InterPro" id="IPR013783">
    <property type="entry name" value="Ig-like_fold"/>
</dbReference>
<protein>
    <submittedName>
        <fullName evidence="7">Fibronectin type III domain-containing protein</fullName>
    </submittedName>
</protein>
<keyword evidence="5" id="KW-0732">Signal</keyword>
<keyword evidence="2" id="KW-0326">Glycosidase</keyword>
<evidence type="ECO:0000259" key="6">
    <source>
        <dbReference type="PROSITE" id="PS50853"/>
    </source>
</evidence>
<keyword evidence="4" id="KW-0472">Membrane</keyword>
<dbReference type="AlphaFoldDB" id="A0A931CFE5"/>
<dbReference type="SUPFAM" id="SSF49265">
    <property type="entry name" value="Fibronectin type III"/>
    <property type="match status" value="1"/>
</dbReference>
<evidence type="ECO:0000313" key="8">
    <source>
        <dbReference type="Proteomes" id="UP000598146"/>
    </source>
</evidence>
<evidence type="ECO:0000313" key="7">
    <source>
        <dbReference type="EMBL" id="MBG0566228.1"/>
    </source>
</evidence>
<evidence type="ECO:0000256" key="2">
    <source>
        <dbReference type="ARBA" id="ARBA00023295"/>
    </source>
</evidence>
<keyword evidence="8" id="KW-1185">Reference proteome</keyword>
<dbReference type="EMBL" id="JADQTO010000019">
    <property type="protein sequence ID" value="MBG0566228.1"/>
    <property type="molecule type" value="Genomic_DNA"/>
</dbReference>
<organism evidence="7 8">
    <name type="scientific">Actinoplanes aureus</name>
    <dbReference type="NCBI Taxonomy" id="2792083"/>
    <lineage>
        <taxon>Bacteria</taxon>
        <taxon>Bacillati</taxon>
        <taxon>Actinomycetota</taxon>
        <taxon>Actinomycetes</taxon>
        <taxon>Micromonosporales</taxon>
        <taxon>Micromonosporaceae</taxon>
        <taxon>Actinoplanes</taxon>
    </lineage>
</organism>
<keyword evidence="3" id="KW-0624">Polysaccharide degradation</keyword>
<feature type="transmembrane region" description="Helical" evidence="4">
    <location>
        <begin position="456"/>
        <end position="478"/>
    </location>
</feature>
<sequence>MGPLRHRFLGKTFLTAAFAVLVAVPGVVTCPPAAAAAVPPPTVGACSDMTTPEENHASIRLRIDEPADGAEAAVDENGRIAISGVLHKQATMIDVSDERVVATDIAIGEPPEDVAAWASGWTTSLRPPHLGPNQVCARAERDPKRSARVLRSFTVVDRIPPSNVTGLSVSEITPYSARVSWGAATDNYGLAGYDVSVDGGTPRRTTAGTRTYRITGLAPFTNHTVSVVAVDLAGNRSPTPATASFQTEVEPPPPSGDLTFAPQDGGATASWHTYLPSDPGVRDVSYRAYLDNQLVEEFPLDTYCAAELCSFVIEPLEAGTPYTFRVDAIRPDGEVGRSLNGTFRTTAVERSVSPEITQMNASESTRCAAGGGDFYLSTDVRGSVQIPEGSSQVFDGCYRAPDSSCIDDFLPPTDDAEVAECEDDVTRTLYASAPPGRGPVISSIDDLPSTASEPRLLLAGPVAPVAWCLSSGACTILLAPAAQAAEATAVAAGAGALGSFLVVAAAGIGIGIVLGLLLAILFPSPIGIGGILEYPIDPDTDFDTFDNWGADEGEWYNSLKVYAEVIKTTKLITERDNLQFAWGNLDDALLKRTIDRACTAQQGGTGAAAGCDEDFAVYVPGARNYKLADMSQTAGHIVAAMGDGFPQPPTRMQWYWPARSVNGQKARDAGYNRNWFDTDVKFQPNICNTRPRGQVCDEFPFWTTNQAVDLSGMVASLKPVPGAESLPQATDIIGFHNKCRVDDNEHFIVLPLKPWVQANGPSFGFRVSAGGASVCMSPAQP</sequence>
<dbReference type="SMART" id="SM00060">
    <property type="entry name" value="FN3"/>
    <property type="match status" value="2"/>
</dbReference>
<evidence type="ECO:0000256" key="4">
    <source>
        <dbReference type="SAM" id="Phobius"/>
    </source>
</evidence>
<proteinExistence type="predicted"/>
<dbReference type="InterPro" id="IPR029476">
    <property type="entry name" value="DNase_NucA_NucB"/>
</dbReference>
<feature type="domain" description="Fibronectin type-III" evidence="6">
    <location>
        <begin position="253"/>
        <end position="349"/>
    </location>
</feature>
<evidence type="ECO:0000256" key="1">
    <source>
        <dbReference type="ARBA" id="ARBA00022737"/>
    </source>
</evidence>
<dbReference type="PANTHER" id="PTHR46708:SF2">
    <property type="entry name" value="FIBRONECTIN TYPE-III DOMAIN-CONTAINING PROTEIN"/>
    <property type="match status" value="1"/>
</dbReference>
<feature type="signal peptide" evidence="5">
    <location>
        <begin position="1"/>
        <end position="36"/>
    </location>
</feature>
<keyword evidence="3" id="KW-0119">Carbohydrate metabolism</keyword>
<feature type="domain" description="Fibronectin type-III" evidence="6">
    <location>
        <begin position="160"/>
        <end position="250"/>
    </location>
</feature>
<name>A0A931CFE5_9ACTN</name>
<feature type="chain" id="PRO_5037142919" evidence="5">
    <location>
        <begin position="37"/>
        <end position="781"/>
    </location>
</feature>
<dbReference type="RefSeq" id="WP_196418005.1">
    <property type="nucleotide sequence ID" value="NZ_JADQTO010000019.1"/>
</dbReference>
<dbReference type="Pfam" id="PF00041">
    <property type="entry name" value="fn3"/>
    <property type="match status" value="1"/>
</dbReference>
<accession>A0A931CFE5</accession>
<gene>
    <name evidence="7" type="ORF">I4J89_32755</name>
</gene>
<evidence type="ECO:0000256" key="3">
    <source>
        <dbReference type="ARBA" id="ARBA00023326"/>
    </source>
</evidence>
<keyword evidence="4" id="KW-1133">Transmembrane helix</keyword>
<dbReference type="GO" id="GO:0016798">
    <property type="term" value="F:hydrolase activity, acting on glycosyl bonds"/>
    <property type="evidence" value="ECO:0007669"/>
    <property type="project" value="UniProtKB-KW"/>
</dbReference>
<dbReference type="InterPro" id="IPR050991">
    <property type="entry name" value="ECM_Regulatory_Proteins"/>
</dbReference>
<dbReference type="GO" id="GO:0000272">
    <property type="term" value="P:polysaccharide catabolic process"/>
    <property type="evidence" value="ECO:0007669"/>
    <property type="project" value="UniProtKB-KW"/>
</dbReference>
<reference evidence="7" key="1">
    <citation type="submission" date="2020-11" db="EMBL/GenBank/DDBJ databases">
        <title>Isolation and identification of active actinomycetes.</title>
        <authorList>
            <person name="Sun X."/>
        </authorList>
    </citation>
    <scope>NUCLEOTIDE SEQUENCE</scope>
    <source>
        <strain evidence="7">NEAU-A11</strain>
    </source>
</reference>
<dbReference type="PROSITE" id="PS50853">
    <property type="entry name" value="FN3"/>
    <property type="match status" value="2"/>
</dbReference>
<dbReference type="Proteomes" id="UP000598146">
    <property type="component" value="Unassembled WGS sequence"/>
</dbReference>
<keyword evidence="1" id="KW-0677">Repeat</keyword>
<evidence type="ECO:0000256" key="5">
    <source>
        <dbReference type="SAM" id="SignalP"/>
    </source>
</evidence>
<dbReference type="InterPro" id="IPR036116">
    <property type="entry name" value="FN3_sf"/>
</dbReference>